<reference evidence="2 3" key="1">
    <citation type="submission" date="2024-02" db="EMBL/GenBank/DDBJ databases">
        <authorList>
            <person name="Vignale AGUSTIN F."/>
            <person name="Sosa J E."/>
            <person name="Modenutti C."/>
        </authorList>
    </citation>
    <scope>NUCLEOTIDE SEQUENCE [LARGE SCALE GENOMIC DNA]</scope>
</reference>
<evidence type="ECO:0000256" key="1">
    <source>
        <dbReference type="SAM" id="Phobius"/>
    </source>
</evidence>
<name>A0ABC8RFS0_9AQUA</name>
<feature type="non-terminal residue" evidence="2">
    <location>
        <position position="102"/>
    </location>
</feature>
<sequence>MAGHDYGDIDVSFLYLSEFVVADSSRSIGDVYLKKPEFNREPLYAKFRLRVNHLTRPILSTEPSISVHEVQPHDQFSYLLLMAFGSILAIRKLLILCRITLT</sequence>
<dbReference type="InterPro" id="IPR036457">
    <property type="entry name" value="PPM-type-like_dom_sf"/>
</dbReference>
<keyword evidence="1" id="KW-1133">Transmembrane helix</keyword>
<organism evidence="2 3">
    <name type="scientific">Ilex paraguariensis</name>
    <name type="common">yerba mate</name>
    <dbReference type="NCBI Taxonomy" id="185542"/>
    <lineage>
        <taxon>Eukaryota</taxon>
        <taxon>Viridiplantae</taxon>
        <taxon>Streptophyta</taxon>
        <taxon>Embryophyta</taxon>
        <taxon>Tracheophyta</taxon>
        <taxon>Spermatophyta</taxon>
        <taxon>Magnoliopsida</taxon>
        <taxon>eudicotyledons</taxon>
        <taxon>Gunneridae</taxon>
        <taxon>Pentapetalae</taxon>
        <taxon>asterids</taxon>
        <taxon>campanulids</taxon>
        <taxon>Aquifoliales</taxon>
        <taxon>Aquifoliaceae</taxon>
        <taxon>Ilex</taxon>
    </lineage>
</organism>
<keyword evidence="3" id="KW-1185">Reference proteome</keyword>
<dbReference type="EMBL" id="CAUOFW020001313">
    <property type="protein sequence ID" value="CAK9143573.1"/>
    <property type="molecule type" value="Genomic_DNA"/>
</dbReference>
<dbReference type="Gene3D" id="3.60.40.10">
    <property type="entry name" value="PPM-type phosphatase domain"/>
    <property type="match status" value="1"/>
</dbReference>
<gene>
    <name evidence="2" type="ORF">ILEXP_LOCUS11286</name>
</gene>
<proteinExistence type="predicted"/>
<evidence type="ECO:0000313" key="3">
    <source>
        <dbReference type="Proteomes" id="UP001642360"/>
    </source>
</evidence>
<dbReference type="Proteomes" id="UP001642360">
    <property type="component" value="Unassembled WGS sequence"/>
</dbReference>
<accession>A0ABC8RFS0</accession>
<protein>
    <submittedName>
        <fullName evidence="2">Uncharacterized protein</fullName>
    </submittedName>
</protein>
<dbReference type="AlphaFoldDB" id="A0ABC8RFS0"/>
<evidence type="ECO:0000313" key="2">
    <source>
        <dbReference type="EMBL" id="CAK9143573.1"/>
    </source>
</evidence>
<keyword evidence="1" id="KW-0472">Membrane</keyword>
<feature type="transmembrane region" description="Helical" evidence="1">
    <location>
        <begin position="76"/>
        <end position="94"/>
    </location>
</feature>
<keyword evidence="1" id="KW-0812">Transmembrane</keyword>
<comment type="caution">
    <text evidence="2">The sequence shown here is derived from an EMBL/GenBank/DDBJ whole genome shotgun (WGS) entry which is preliminary data.</text>
</comment>